<name>A0A103DYY0_9BURK</name>
<evidence type="ECO:0008006" key="3">
    <source>
        <dbReference type="Google" id="ProtNLM"/>
    </source>
</evidence>
<dbReference type="EMBL" id="LOWA01000042">
    <property type="protein sequence ID" value="KVE25302.1"/>
    <property type="molecule type" value="Genomic_DNA"/>
</dbReference>
<evidence type="ECO:0000313" key="2">
    <source>
        <dbReference type="Proteomes" id="UP000062788"/>
    </source>
</evidence>
<gene>
    <name evidence="1" type="ORF">WS67_18710</name>
</gene>
<dbReference type="Proteomes" id="UP000062788">
    <property type="component" value="Unassembled WGS sequence"/>
</dbReference>
<comment type="caution">
    <text evidence="1">The sequence shown here is derived from an EMBL/GenBank/DDBJ whole genome shotgun (WGS) entry which is preliminary data.</text>
</comment>
<dbReference type="AlphaFoldDB" id="A0A103DYY0"/>
<sequence length="69" mass="8083">MRYWRTPLLPDADFVAAAYRDHAFAPHWHDAYTAPVIEAGAERHLNVRLRRARPSRETWPASSSRAQRR</sequence>
<accession>A0A103DYY0</accession>
<keyword evidence="2" id="KW-1185">Reference proteome</keyword>
<proteinExistence type="predicted"/>
<evidence type="ECO:0000313" key="1">
    <source>
        <dbReference type="EMBL" id="KVE25302.1"/>
    </source>
</evidence>
<organism evidence="1 2">
    <name type="scientific">Burkholderia singularis</name>
    <dbReference type="NCBI Taxonomy" id="1503053"/>
    <lineage>
        <taxon>Bacteria</taxon>
        <taxon>Pseudomonadati</taxon>
        <taxon>Pseudomonadota</taxon>
        <taxon>Betaproteobacteria</taxon>
        <taxon>Burkholderiales</taxon>
        <taxon>Burkholderiaceae</taxon>
        <taxon>Burkholderia</taxon>
        <taxon>pseudomallei group</taxon>
    </lineage>
</organism>
<reference evidence="1 2" key="1">
    <citation type="submission" date="2015-11" db="EMBL/GenBank/DDBJ databases">
        <title>Expanding the genomic diversity of Burkholderia species for the development of highly accurate diagnostics.</title>
        <authorList>
            <person name="Sahl J."/>
            <person name="Keim P."/>
            <person name="Wagner D."/>
        </authorList>
    </citation>
    <scope>NUCLEOTIDE SEQUENCE [LARGE SCALE GENOMIC DNA]</scope>
    <source>
        <strain evidence="1 2">TSV85</strain>
    </source>
</reference>
<protein>
    <recommendedName>
        <fullName evidence="3">Transcriptional regulator, AraC family</fullName>
    </recommendedName>
</protein>